<keyword evidence="8" id="KW-1185">Reference proteome</keyword>
<dbReference type="Proteomes" id="UP000515123">
    <property type="component" value="Linkage group 7"/>
</dbReference>
<evidence type="ECO:0000256" key="5">
    <source>
        <dbReference type="ARBA" id="ARBA00038515"/>
    </source>
</evidence>
<dbReference type="GO" id="GO:0005576">
    <property type="term" value="C:extracellular region"/>
    <property type="evidence" value="ECO:0007669"/>
    <property type="project" value="UniProtKB-SubCell"/>
</dbReference>
<proteinExistence type="inferred from homology"/>
<dbReference type="GeneID" id="109713294"/>
<sequence>MKSSSQFLQLVSLLIILFSITPRANSDEPLNKFCRADASYAANGTFQANLDLVLSSLPSAAAPSGFANTTVGRAGPDQVHGLALCRGDISPADCLTCLKNATKDIVAECPHDAGSTIWYDECMLRYDNLSIFSALDMSSFNECIPNPNNVTQPQLFDELLGKLMDTVTKTAAQSPQMFAFGEVNFTESNKIYGMAQCTRDLYSADCYRCLRDYVGSIPSCCGGKEGGRLFGSNCGIR</sequence>
<gene>
    <name evidence="9" type="primary">LOC109713294</name>
</gene>
<evidence type="ECO:0000256" key="4">
    <source>
        <dbReference type="ARBA" id="ARBA00022737"/>
    </source>
</evidence>
<comment type="similarity">
    <text evidence="5">Belongs to the cysteine-rich repeat secretory protein family.</text>
</comment>
<reference evidence="8" key="1">
    <citation type="journal article" date="2015" name="Nat. Genet.">
        <title>The pineapple genome and the evolution of CAM photosynthesis.</title>
        <authorList>
            <person name="Ming R."/>
            <person name="VanBuren R."/>
            <person name="Wai C.M."/>
            <person name="Tang H."/>
            <person name="Schatz M.C."/>
            <person name="Bowers J.E."/>
            <person name="Lyons E."/>
            <person name="Wang M.L."/>
            <person name="Chen J."/>
            <person name="Biggers E."/>
            <person name="Zhang J."/>
            <person name="Huang L."/>
            <person name="Zhang L."/>
            <person name="Miao W."/>
            <person name="Zhang J."/>
            <person name="Ye Z."/>
            <person name="Miao C."/>
            <person name="Lin Z."/>
            <person name="Wang H."/>
            <person name="Zhou H."/>
            <person name="Yim W.C."/>
            <person name="Priest H.D."/>
            <person name="Zheng C."/>
            <person name="Woodhouse M."/>
            <person name="Edger P.P."/>
            <person name="Guyot R."/>
            <person name="Guo H.B."/>
            <person name="Guo H."/>
            <person name="Zheng G."/>
            <person name="Singh R."/>
            <person name="Sharma A."/>
            <person name="Min X."/>
            <person name="Zheng Y."/>
            <person name="Lee H."/>
            <person name="Gurtowski J."/>
            <person name="Sedlazeck F.J."/>
            <person name="Harkess A."/>
            <person name="McKain M.R."/>
            <person name="Liao Z."/>
            <person name="Fang J."/>
            <person name="Liu J."/>
            <person name="Zhang X."/>
            <person name="Zhang Q."/>
            <person name="Hu W."/>
            <person name="Qin Y."/>
            <person name="Wang K."/>
            <person name="Chen L.Y."/>
            <person name="Shirley N."/>
            <person name="Lin Y.R."/>
            <person name="Liu L.Y."/>
            <person name="Hernandez A.G."/>
            <person name="Wright C.L."/>
            <person name="Bulone V."/>
            <person name="Tuskan G.A."/>
            <person name="Heath K."/>
            <person name="Zee F."/>
            <person name="Moore P.H."/>
            <person name="Sunkar R."/>
            <person name="Leebens-Mack J.H."/>
            <person name="Mockler T."/>
            <person name="Bennetzen J.L."/>
            <person name="Freeling M."/>
            <person name="Sankoff D."/>
            <person name="Paterson A.H."/>
            <person name="Zhu X."/>
            <person name="Yang X."/>
            <person name="Smith J.A."/>
            <person name="Cushman J.C."/>
            <person name="Paull R.E."/>
            <person name="Yu Q."/>
        </authorList>
    </citation>
    <scope>NUCLEOTIDE SEQUENCE [LARGE SCALE GENOMIC DNA]</scope>
    <source>
        <strain evidence="8">cv. F153</strain>
    </source>
</reference>
<dbReference type="InterPro" id="IPR002902">
    <property type="entry name" value="GNK2"/>
</dbReference>
<dbReference type="Gene3D" id="3.30.430.20">
    <property type="entry name" value="Gnk2 domain, C-X8-C-X2-C motif"/>
    <property type="match status" value="2"/>
</dbReference>
<protein>
    <submittedName>
        <fullName evidence="9">Cysteine-rich repeat secretory protein 38-like</fullName>
    </submittedName>
</protein>
<dbReference type="FunFam" id="3.30.430.20:FF:000002">
    <property type="entry name" value="Cysteine-rich receptor-like protein kinase 10"/>
    <property type="match status" value="1"/>
</dbReference>
<name>A0A6P5F9L4_ANACO</name>
<evidence type="ECO:0000259" key="7">
    <source>
        <dbReference type="PROSITE" id="PS51473"/>
    </source>
</evidence>
<dbReference type="PANTHER" id="PTHR32411">
    <property type="entry name" value="CYSTEINE-RICH REPEAT SECRETORY PROTEIN 38-RELATED"/>
    <property type="match status" value="1"/>
</dbReference>
<dbReference type="PROSITE" id="PS51473">
    <property type="entry name" value="GNK2"/>
    <property type="match status" value="2"/>
</dbReference>
<evidence type="ECO:0000313" key="9">
    <source>
        <dbReference type="RefSeq" id="XP_020092886.1"/>
    </source>
</evidence>
<feature type="domain" description="Gnk2-homologous" evidence="7">
    <location>
        <begin position="28"/>
        <end position="131"/>
    </location>
</feature>
<keyword evidence="2" id="KW-0964">Secreted</keyword>
<keyword evidence="3 6" id="KW-0732">Signal</keyword>
<evidence type="ECO:0000256" key="1">
    <source>
        <dbReference type="ARBA" id="ARBA00004613"/>
    </source>
</evidence>
<dbReference type="OrthoDB" id="629478at2759"/>
<dbReference type="InterPro" id="IPR038408">
    <property type="entry name" value="GNK2_sf"/>
</dbReference>
<dbReference type="AlphaFoldDB" id="A0A6P5F9L4"/>
<keyword evidence="4" id="KW-0677">Repeat</keyword>
<dbReference type="InterPro" id="IPR050581">
    <property type="entry name" value="CRR_secretory_protein"/>
</dbReference>
<dbReference type="RefSeq" id="XP_020092886.1">
    <property type="nucleotide sequence ID" value="XM_020237297.1"/>
</dbReference>
<dbReference type="CDD" id="cd23509">
    <property type="entry name" value="Gnk2-like"/>
    <property type="match status" value="2"/>
</dbReference>
<evidence type="ECO:0000256" key="6">
    <source>
        <dbReference type="SAM" id="SignalP"/>
    </source>
</evidence>
<dbReference type="FunFam" id="3.30.430.20:FF:000003">
    <property type="entry name" value="Cysteine-rich RLK (RECEPTOR-like protein kinase) 10"/>
    <property type="match status" value="1"/>
</dbReference>
<dbReference type="PANTHER" id="PTHR32411:SF43">
    <property type="entry name" value="CYSTEINE-RICH REPEAT SECRETORY PROTEIN 38"/>
    <property type="match status" value="1"/>
</dbReference>
<evidence type="ECO:0000313" key="8">
    <source>
        <dbReference type="Proteomes" id="UP000515123"/>
    </source>
</evidence>
<reference evidence="9" key="2">
    <citation type="submission" date="2025-08" db="UniProtKB">
        <authorList>
            <consortium name="RefSeq"/>
        </authorList>
    </citation>
    <scope>IDENTIFICATION</scope>
    <source>
        <tissue evidence="9">Leaf</tissue>
    </source>
</reference>
<dbReference type="Pfam" id="PF01657">
    <property type="entry name" value="Stress-antifung"/>
    <property type="match status" value="2"/>
</dbReference>
<accession>A0A6P5F9L4</accession>
<organism evidence="8 9">
    <name type="scientific">Ananas comosus</name>
    <name type="common">Pineapple</name>
    <name type="synonym">Ananas ananas</name>
    <dbReference type="NCBI Taxonomy" id="4615"/>
    <lineage>
        <taxon>Eukaryota</taxon>
        <taxon>Viridiplantae</taxon>
        <taxon>Streptophyta</taxon>
        <taxon>Embryophyta</taxon>
        <taxon>Tracheophyta</taxon>
        <taxon>Spermatophyta</taxon>
        <taxon>Magnoliopsida</taxon>
        <taxon>Liliopsida</taxon>
        <taxon>Poales</taxon>
        <taxon>Bromeliaceae</taxon>
        <taxon>Bromelioideae</taxon>
        <taxon>Ananas</taxon>
    </lineage>
</organism>
<feature type="signal peptide" evidence="6">
    <location>
        <begin position="1"/>
        <end position="26"/>
    </location>
</feature>
<feature type="domain" description="Gnk2-homologous" evidence="7">
    <location>
        <begin position="138"/>
        <end position="237"/>
    </location>
</feature>
<evidence type="ECO:0000256" key="3">
    <source>
        <dbReference type="ARBA" id="ARBA00022729"/>
    </source>
</evidence>
<feature type="chain" id="PRO_5028349106" evidence="6">
    <location>
        <begin position="27"/>
        <end position="237"/>
    </location>
</feature>
<comment type="subcellular location">
    <subcellularLocation>
        <location evidence="1">Secreted</location>
    </subcellularLocation>
</comment>
<evidence type="ECO:0000256" key="2">
    <source>
        <dbReference type="ARBA" id="ARBA00022525"/>
    </source>
</evidence>